<proteinExistence type="predicted"/>
<dbReference type="Proteomes" id="UP000091956">
    <property type="component" value="Unassembled WGS sequence"/>
</dbReference>
<name>A0A1B8GIN5_9PEZI</name>
<keyword evidence="4" id="KW-1185">Reference proteome</keyword>
<accession>A0A1B8GIN5</accession>
<dbReference type="Gene3D" id="2.90.10.10">
    <property type="entry name" value="Bulb-type lectin domain"/>
    <property type="match status" value="1"/>
</dbReference>
<dbReference type="InterPro" id="IPR001480">
    <property type="entry name" value="Bulb-type_lectin_dom"/>
</dbReference>
<dbReference type="PROSITE" id="PS50927">
    <property type="entry name" value="BULB_LECTIN"/>
    <property type="match status" value="1"/>
</dbReference>
<dbReference type="InterPro" id="IPR022441">
    <property type="entry name" value="Para_beta_helix_rpt-2"/>
</dbReference>
<feature type="chain" id="PRO_5008608630" description="Bulb-type lectin domain-containing protein" evidence="1">
    <location>
        <begin position="22"/>
        <end position="509"/>
    </location>
</feature>
<dbReference type="InterPro" id="IPR011050">
    <property type="entry name" value="Pectin_lyase_fold/virulence"/>
</dbReference>
<dbReference type="InterPro" id="IPR036426">
    <property type="entry name" value="Bulb-type_lectin_dom_sf"/>
</dbReference>
<dbReference type="InterPro" id="IPR012334">
    <property type="entry name" value="Pectin_lyas_fold"/>
</dbReference>
<dbReference type="InterPro" id="IPR039448">
    <property type="entry name" value="Beta_helix"/>
</dbReference>
<sequence>MKILLNKNVLPLVALLPFALGDCISSGDQNNINNALAAGGSNTIVQLCASAFIQVTGQITFTAANQEISTAGYPTGSTRATLQIAPGSTVSTIIAGGNHNGVRILNIQIDGNRANTGFDHTGSANIELGGSGSGQVVSHVASRNPRGWSCLHVIGSGNAAAPCTNATIVNNDIGPCGQSGTDSAGNGLWADGISLDCTKSLVQDNTITGSTDGGIVIFGSPGSTITGNTIISSATYLGFGAINMVDGQYSGSYAGVTVSNNKIVGQKMFNLGIGIGSNVWSFNNRYMLQGPVSITGNTISGSVSFPIAINGWTNGITVSGNTVSGVTSPKSSFADASHCSQAIQTLFNENADLIYYPPGVTGTQSLQSGFVAASSNVTNFLCSTLPLPNSVSYTKNSLNIVSDSAPFANLHGVVMQYQGDNNVVVYTTINGQTVVWASGHTLSSGCGSPSLCHMSFQGDGNLVTYYNNVPKWSSGTSGTGNTMVCLNKAPWIQILDTSGNVIWDTTKSI</sequence>
<protein>
    <recommendedName>
        <fullName evidence="2">Bulb-type lectin domain-containing protein</fullName>
    </recommendedName>
</protein>
<dbReference type="Pfam" id="PF13229">
    <property type="entry name" value="Beta_helix"/>
    <property type="match status" value="1"/>
</dbReference>
<dbReference type="InterPro" id="IPR006626">
    <property type="entry name" value="PbH1"/>
</dbReference>
<dbReference type="STRING" id="342668.A0A1B8GIN5"/>
<dbReference type="SUPFAM" id="SSF51126">
    <property type="entry name" value="Pectin lyase-like"/>
    <property type="match status" value="1"/>
</dbReference>
<feature type="domain" description="Bulb-type lectin" evidence="2">
    <location>
        <begin position="391"/>
        <end position="509"/>
    </location>
</feature>
<evidence type="ECO:0000256" key="1">
    <source>
        <dbReference type="SAM" id="SignalP"/>
    </source>
</evidence>
<dbReference type="EMBL" id="KV460233">
    <property type="protein sequence ID" value="OBT95713.1"/>
    <property type="molecule type" value="Genomic_DNA"/>
</dbReference>
<dbReference type="SUPFAM" id="SSF51110">
    <property type="entry name" value="alpha-D-mannose-specific plant lectins"/>
    <property type="match status" value="1"/>
</dbReference>
<evidence type="ECO:0000313" key="4">
    <source>
        <dbReference type="Proteomes" id="UP000091956"/>
    </source>
</evidence>
<dbReference type="NCBIfam" id="TIGR03804">
    <property type="entry name" value="para_beta_helix"/>
    <property type="match status" value="1"/>
</dbReference>
<reference evidence="4" key="2">
    <citation type="journal article" date="2018" name="Nat. Commun.">
        <title>Extreme sensitivity to ultraviolet light in the fungal pathogen causing white-nose syndrome of bats.</title>
        <authorList>
            <person name="Palmer J.M."/>
            <person name="Drees K.P."/>
            <person name="Foster J.T."/>
            <person name="Lindner D.L."/>
        </authorList>
    </citation>
    <scope>NUCLEOTIDE SEQUENCE [LARGE SCALE GENOMIC DNA]</scope>
    <source>
        <strain evidence="4">UAMH 10579</strain>
    </source>
</reference>
<keyword evidence="1" id="KW-0732">Signal</keyword>
<organism evidence="3 4">
    <name type="scientific">Pseudogymnoascus verrucosus</name>
    <dbReference type="NCBI Taxonomy" id="342668"/>
    <lineage>
        <taxon>Eukaryota</taxon>
        <taxon>Fungi</taxon>
        <taxon>Dikarya</taxon>
        <taxon>Ascomycota</taxon>
        <taxon>Pezizomycotina</taxon>
        <taxon>Leotiomycetes</taxon>
        <taxon>Thelebolales</taxon>
        <taxon>Thelebolaceae</taxon>
        <taxon>Pseudogymnoascus</taxon>
    </lineage>
</organism>
<dbReference type="OrthoDB" id="3587048at2759"/>
<dbReference type="SMART" id="SM00710">
    <property type="entry name" value="PbH1"/>
    <property type="match status" value="6"/>
</dbReference>
<dbReference type="SMART" id="SM00108">
    <property type="entry name" value="B_lectin"/>
    <property type="match status" value="1"/>
</dbReference>
<gene>
    <name evidence="3" type="ORF">VE01_06494</name>
</gene>
<dbReference type="AlphaFoldDB" id="A0A1B8GIN5"/>
<evidence type="ECO:0000313" key="3">
    <source>
        <dbReference type="EMBL" id="OBT95713.1"/>
    </source>
</evidence>
<dbReference type="Gene3D" id="2.160.20.10">
    <property type="entry name" value="Single-stranded right-handed beta-helix, Pectin lyase-like"/>
    <property type="match status" value="1"/>
</dbReference>
<dbReference type="RefSeq" id="XP_018129446.1">
    <property type="nucleotide sequence ID" value="XM_018275940.2"/>
</dbReference>
<reference evidence="3 4" key="1">
    <citation type="submission" date="2016-03" db="EMBL/GenBank/DDBJ databases">
        <title>Comparative genomics of Pseudogymnoascus destructans, the fungus causing white-nose syndrome of bats.</title>
        <authorList>
            <person name="Palmer J.M."/>
            <person name="Drees K.P."/>
            <person name="Foster J.T."/>
            <person name="Lindner D.L."/>
        </authorList>
    </citation>
    <scope>NUCLEOTIDE SEQUENCE [LARGE SCALE GENOMIC DNA]</scope>
    <source>
        <strain evidence="3 4">UAMH 10579</strain>
    </source>
</reference>
<dbReference type="GeneID" id="28839880"/>
<evidence type="ECO:0000259" key="2">
    <source>
        <dbReference type="PROSITE" id="PS50927"/>
    </source>
</evidence>
<feature type="signal peptide" evidence="1">
    <location>
        <begin position="1"/>
        <end position="21"/>
    </location>
</feature>